<evidence type="ECO:0000313" key="17">
    <source>
        <dbReference type="EMBL" id="KAJ1909069.1"/>
    </source>
</evidence>
<comment type="similarity">
    <text evidence="2 14">Belongs to the fatty acid desaturase type 1 family.</text>
</comment>
<dbReference type="SUPFAM" id="SSF55856">
    <property type="entry name" value="Cytochrome b5-like heme/steroid binding domain"/>
    <property type="match status" value="1"/>
</dbReference>
<keyword evidence="12 15" id="KW-0472">Membrane</keyword>
<evidence type="ECO:0000256" key="14">
    <source>
        <dbReference type="PIRNR" id="PIRNR000345"/>
    </source>
</evidence>
<proteinExistence type="inferred from homology"/>
<keyword evidence="14" id="KW-0813">Transport</keyword>
<comment type="caution">
    <text evidence="17">The sequence shown here is derived from an EMBL/GenBank/DDBJ whole genome shotgun (WGS) entry which is preliminary data.</text>
</comment>
<keyword evidence="9 14" id="KW-0560">Oxidoreductase</keyword>
<evidence type="ECO:0000256" key="9">
    <source>
        <dbReference type="ARBA" id="ARBA00023002"/>
    </source>
</evidence>
<dbReference type="EMBL" id="JANBPT010001270">
    <property type="protein sequence ID" value="KAJ1909069.1"/>
    <property type="molecule type" value="Genomic_DNA"/>
</dbReference>
<evidence type="ECO:0000256" key="7">
    <source>
        <dbReference type="ARBA" id="ARBA00022832"/>
    </source>
</evidence>
<feature type="transmembrane region" description="Helical" evidence="15">
    <location>
        <begin position="93"/>
        <end position="115"/>
    </location>
</feature>
<keyword evidence="10 14" id="KW-0408">Iron</keyword>
<dbReference type="AlphaFoldDB" id="A0A9W7ZP37"/>
<evidence type="ECO:0000256" key="4">
    <source>
        <dbReference type="ARBA" id="ARBA00022617"/>
    </source>
</evidence>
<dbReference type="GO" id="GO:0005506">
    <property type="term" value="F:iron ion binding"/>
    <property type="evidence" value="ECO:0007669"/>
    <property type="project" value="TreeGrafter"/>
</dbReference>
<accession>A0A9W7ZP37</accession>
<dbReference type="InterPro" id="IPR001199">
    <property type="entry name" value="Cyt_B5-like_heme/steroid-bd"/>
</dbReference>
<dbReference type="InterPro" id="IPR036400">
    <property type="entry name" value="Cyt_B5-like_heme/steroid_sf"/>
</dbReference>
<comment type="catalytic activity">
    <reaction evidence="14">
        <text>octadecanoyl-CoA + 2 Fe(II)-[cytochrome b5] + O2 + 2 H(+) = (9Z)-octadecenoyl-CoA + 2 Fe(III)-[cytochrome b5] + 2 H2O</text>
        <dbReference type="Rhea" id="RHEA:19721"/>
        <dbReference type="Rhea" id="RHEA-COMP:10438"/>
        <dbReference type="Rhea" id="RHEA-COMP:10439"/>
        <dbReference type="ChEBI" id="CHEBI:15377"/>
        <dbReference type="ChEBI" id="CHEBI:15378"/>
        <dbReference type="ChEBI" id="CHEBI:15379"/>
        <dbReference type="ChEBI" id="CHEBI:29033"/>
        <dbReference type="ChEBI" id="CHEBI:29034"/>
        <dbReference type="ChEBI" id="CHEBI:57387"/>
        <dbReference type="ChEBI" id="CHEBI:57394"/>
        <dbReference type="EC" id="1.14.19.1"/>
    </reaction>
</comment>
<keyword evidence="6 14" id="KW-0479">Metal-binding</keyword>
<dbReference type="PRINTS" id="PR00075">
    <property type="entry name" value="FACDDSATRASE"/>
</dbReference>
<dbReference type="PROSITE" id="PS50255">
    <property type="entry name" value="CYTOCHROME_B5_2"/>
    <property type="match status" value="1"/>
</dbReference>
<keyword evidence="11 14" id="KW-0443">Lipid metabolism</keyword>
<evidence type="ECO:0000256" key="11">
    <source>
        <dbReference type="ARBA" id="ARBA00023098"/>
    </source>
</evidence>
<feature type="domain" description="Cytochrome b5 heme-binding" evidence="16">
    <location>
        <begin position="329"/>
        <end position="408"/>
    </location>
</feature>
<dbReference type="PANTHER" id="PTHR11351:SF31">
    <property type="entry name" value="DESATURASE 1, ISOFORM A-RELATED"/>
    <property type="match status" value="1"/>
</dbReference>
<reference evidence="17" key="1">
    <citation type="submission" date="2022-07" db="EMBL/GenBank/DDBJ databases">
        <title>Phylogenomic reconstructions and comparative analyses of Kickxellomycotina fungi.</title>
        <authorList>
            <person name="Reynolds N.K."/>
            <person name="Stajich J.E."/>
            <person name="Barry K."/>
            <person name="Grigoriev I.V."/>
            <person name="Crous P."/>
            <person name="Smith M.E."/>
        </authorList>
    </citation>
    <scope>NUCLEOTIDE SEQUENCE</scope>
    <source>
        <strain evidence="17">RSA 861</strain>
    </source>
</reference>
<dbReference type="SMART" id="SM01117">
    <property type="entry name" value="Cyt-b5"/>
    <property type="match status" value="1"/>
</dbReference>
<evidence type="ECO:0000256" key="3">
    <source>
        <dbReference type="ARBA" id="ARBA00022516"/>
    </source>
</evidence>
<feature type="transmembrane region" description="Helical" evidence="15">
    <location>
        <begin position="62"/>
        <end position="81"/>
    </location>
</feature>
<dbReference type="InterPro" id="IPR005804">
    <property type="entry name" value="FA_desaturase_dom"/>
</dbReference>
<dbReference type="EC" id="1.14.19.1" evidence="14"/>
<evidence type="ECO:0000256" key="2">
    <source>
        <dbReference type="ARBA" id="ARBA00009295"/>
    </source>
</evidence>
<dbReference type="GO" id="GO:0005789">
    <property type="term" value="C:endoplasmic reticulum membrane"/>
    <property type="evidence" value="ECO:0007669"/>
    <property type="project" value="TreeGrafter"/>
</dbReference>
<dbReference type="Pfam" id="PF00487">
    <property type="entry name" value="FA_desaturase"/>
    <property type="match status" value="1"/>
</dbReference>
<gene>
    <name evidence="17" type="primary">OLE1_2</name>
    <name evidence="17" type="ORF">IWQ60_011376</name>
</gene>
<keyword evidence="14" id="KW-0249">Electron transport</keyword>
<dbReference type="PROSITE" id="PS00191">
    <property type="entry name" value="CYTOCHROME_B5_1"/>
    <property type="match status" value="1"/>
</dbReference>
<evidence type="ECO:0000313" key="18">
    <source>
        <dbReference type="Proteomes" id="UP001150569"/>
    </source>
</evidence>
<keyword evidence="5 15" id="KW-0812">Transmembrane</keyword>
<dbReference type="InterPro" id="IPR009160">
    <property type="entry name" value="Acyl-CoA_deSatase_haem/ster-bd"/>
</dbReference>
<dbReference type="CDD" id="cd03505">
    <property type="entry name" value="Delta9-FADS-like"/>
    <property type="match status" value="1"/>
</dbReference>
<keyword evidence="3 14" id="KW-0444">Lipid biosynthesis</keyword>
<evidence type="ECO:0000256" key="5">
    <source>
        <dbReference type="ARBA" id="ARBA00022692"/>
    </source>
</evidence>
<keyword evidence="18" id="KW-1185">Reference proteome</keyword>
<evidence type="ECO:0000256" key="8">
    <source>
        <dbReference type="ARBA" id="ARBA00022989"/>
    </source>
</evidence>
<keyword evidence="4 14" id="KW-0349">Heme</keyword>
<evidence type="ECO:0000256" key="15">
    <source>
        <dbReference type="SAM" id="Phobius"/>
    </source>
</evidence>
<evidence type="ECO:0000256" key="13">
    <source>
        <dbReference type="ARBA" id="ARBA00023160"/>
    </source>
</evidence>
<dbReference type="Proteomes" id="UP001150569">
    <property type="component" value="Unassembled WGS sequence"/>
</dbReference>
<dbReference type="PROSITE" id="PS00476">
    <property type="entry name" value="FATTY_ACID_DESATUR_1"/>
    <property type="match status" value="1"/>
</dbReference>
<dbReference type="PANTHER" id="PTHR11351">
    <property type="entry name" value="ACYL-COA DESATURASE"/>
    <property type="match status" value="1"/>
</dbReference>
<keyword evidence="13 14" id="KW-0275">Fatty acid biosynthesis</keyword>
<feature type="transmembrane region" description="Helical" evidence="15">
    <location>
        <begin position="175"/>
        <end position="197"/>
    </location>
</feature>
<evidence type="ECO:0000256" key="1">
    <source>
        <dbReference type="ARBA" id="ARBA00004141"/>
    </source>
</evidence>
<keyword evidence="8 15" id="KW-1133">Transmembrane helix</keyword>
<evidence type="ECO:0000256" key="12">
    <source>
        <dbReference type="ARBA" id="ARBA00023136"/>
    </source>
</evidence>
<dbReference type="PIRSF" id="PIRSF000345">
    <property type="entry name" value="OLE1"/>
    <property type="match status" value="1"/>
</dbReference>
<sequence>MARTDLAESPKGTAPISGALPIPFEKLPISQRIHWVHTILLTVTPVAALYGLLTTPWVTKTFILTVVTYFLTGFGITAGYHRLWSHRAYDAPLATRIFFAIIGGSAVQGNILWWCRDHRVHHRFTDTEKDPYGAQNGFWYSHLIWMLFKKDRNKIGKADVADLYADPVVMWQRKYYVPIILLFSVILPTCIAGFGWGDWRGGYFYAVVLRMVIVHHATFCVNSLAHWLGESSFDDKHTPRDHIITALITFGEGYHNFHHQFPQDYRNAIKFFQYDPTKWLILALSYAGLASNLRTFPKNEVQKGQVMMQQKKIDAIKAKIKWGPTPDVLPSYTMAEYEREVQENGRSWLLVDGFIHDVTNFIDEHPGGPKYLKTYLGRDATRAFDGGVYDHSNAARNLMSMMRIAVLAPTATTDKKED</sequence>
<dbReference type="InterPro" id="IPR001522">
    <property type="entry name" value="FADS-1_CS"/>
</dbReference>
<evidence type="ECO:0000259" key="16">
    <source>
        <dbReference type="PROSITE" id="PS50255"/>
    </source>
</evidence>
<dbReference type="InterPro" id="IPR015876">
    <property type="entry name" value="Acyl-CoA_DS"/>
</dbReference>
<name>A0A9W7ZP37_9FUNG</name>
<dbReference type="GO" id="GO:0004768">
    <property type="term" value="F:stearoyl-CoA 9-desaturase activity"/>
    <property type="evidence" value="ECO:0007669"/>
    <property type="project" value="UniProtKB-UniRule"/>
</dbReference>
<dbReference type="GO" id="GO:0020037">
    <property type="term" value="F:heme binding"/>
    <property type="evidence" value="ECO:0007669"/>
    <property type="project" value="InterPro"/>
</dbReference>
<feature type="transmembrane region" description="Helical" evidence="15">
    <location>
        <begin position="33"/>
        <end position="53"/>
    </location>
</feature>
<keyword evidence="7 14" id="KW-0276">Fatty acid metabolism</keyword>
<dbReference type="OrthoDB" id="10260134at2759"/>
<evidence type="ECO:0000256" key="6">
    <source>
        <dbReference type="ARBA" id="ARBA00022723"/>
    </source>
</evidence>
<protein>
    <recommendedName>
        <fullName evidence="14">Acyl-CoA desaturase</fullName>
        <ecNumber evidence="14">1.14.19.1</ecNumber>
    </recommendedName>
</protein>
<dbReference type="Gene3D" id="3.10.120.10">
    <property type="entry name" value="Cytochrome b5-like heme/steroid binding domain"/>
    <property type="match status" value="1"/>
</dbReference>
<comment type="function">
    <text evidence="14">Stearoyl-CoA desaturase that utilizes O(2) and electrons from reduced cytochrome b5 to introduce the first double bond into saturated fatty acyl-CoA substrates.</text>
</comment>
<evidence type="ECO:0000256" key="10">
    <source>
        <dbReference type="ARBA" id="ARBA00023004"/>
    </source>
</evidence>
<comment type="subcellular location">
    <subcellularLocation>
        <location evidence="1">Membrane</location>
        <topology evidence="1">Multi-pass membrane protein</topology>
    </subcellularLocation>
</comment>
<dbReference type="Pfam" id="PF00173">
    <property type="entry name" value="Cyt-b5"/>
    <property type="match status" value="1"/>
</dbReference>
<dbReference type="GO" id="GO:0006636">
    <property type="term" value="P:unsaturated fatty acid biosynthetic process"/>
    <property type="evidence" value="ECO:0007669"/>
    <property type="project" value="UniProtKB-UniRule"/>
</dbReference>
<comment type="cofactor">
    <cofactor evidence="14">
        <name>Fe(2+)</name>
        <dbReference type="ChEBI" id="CHEBI:29033"/>
    </cofactor>
    <text evidence="14">Expected to bind 2 Fe(2+) ions per subunit.</text>
</comment>
<dbReference type="InterPro" id="IPR018506">
    <property type="entry name" value="Cyt_B5_heme-BS"/>
</dbReference>
<organism evidence="17 18">
    <name type="scientific">Tieghemiomyces parasiticus</name>
    <dbReference type="NCBI Taxonomy" id="78921"/>
    <lineage>
        <taxon>Eukaryota</taxon>
        <taxon>Fungi</taxon>
        <taxon>Fungi incertae sedis</taxon>
        <taxon>Zoopagomycota</taxon>
        <taxon>Kickxellomycotina</taxon>
        <taxon>Dimargaritomycetes</taxon>
        <taxon>Dimargaritales</taxon>
        <taxon>Dimargaritaceae</taxon>
        <taxon>Tieghemiomyces</taxon>
    </lineage>
</organism>